<evidence type="ECO:0000313" key="2">
    <source>
        <dbReference type="Proteomes" id="UP000824469"/>
    </source>
</evidence>
<name>A0AA38G9H1_TAXCH</name>
<dbReference type="Proteomes" id="UP000824469">
    <property type="component" value="Unassembled WGS sequence"/>
</dbReference>
<sequence length="170" mass="19154">VVKAIDIDFDALFKISNDVIPKKPKVLSQIMVDNDGNRFTDLTIPQVDKEHDSMTPIDNEVSILGLGRSTLESDMAMARDSINIMLKRLEKYKSQNSHLKAKKNQLVEYVQHLMNPIASTFPIHDAVAAPDEENLNLSKEINTLGHVTKPWLLEILILGQGMIKTMIKLH</sequence>
<proteinExistence type="predicted"/>
<evidence type="ECO:0000313" key="1">
    <source>
        <dbReference type="EMBL" id="KAH9319344.1"/>
    </source>
</evidence>
<keyword evidence="2" id="KW-1185">Reference proteome</keyword>
<reference evidence="1 2" key="1">
    <citation type="journal article" date="2021" name="Nat. Plants">
        <title>The Taxus genome provides insights into paclitaxel biosynthesis.</title>
        <authorList>
            <person name="Xiong X."/>
            <person name="Gou J."/>
            <person name="Liao Q."/>
            <person name="Li Y."/>
            <person name="Zhou Q."/>
            <person name="Bi G."/>
            <person name="Li C."/>
            <person name="Du R."/>
            <person name="Wang X."/>
            <person name="Sun T."/>
            <person name="Guo L."/>
            <person name="Liang H."/>
            <person name="Lu P."/>
            <person name="Wu Y."/>
            <person name="Zhang Z."/>
            <person name="Ro D.K."/>
            <person name="Shang Y."/>
            <person name="Huang S."/>
            <person name="Yan J."/>
        </authorList>
    </citation>
    <scope>NUCLEOTIDE SEQUENCE [LARGE SCALE GENOMIC DNA]</scope>
    <source>
        <strain evidence="1">Ta-2019</strain>
    </source>
</reference>
<feature type="non-terminal residue" evidence="1">
    <location>
        <position position="170"/>
    </location>
</feature>
<organism evidence="1 2">
    <name type="scientific">Taxus chinensis</name>
    <name type="common">Chinese yew</name>
    <name type="synonym">Taxus wallichiana var. chinensis</name>
    <dbReference type="NCBI Taxonomy" id="29808"/>
    <lineage>
        <taxon>Eukaryota</taxon>
        <taxon>Viridiplantae</taxon>
        <taxon>Streptophyta</taxon>
        <taxon>Embryophyta</taxon>
        <taxon>Tracheophyta</taxon>
        <taxon>Spermatophyta</taxon>
        <taxon>Pinopsida</taxon>
        <taxon>Pinidae</taxon>
        <taxon>Conifers II</taxon>
        <taxon>Cupressales</taxon>
        <taxon>Taxaceae</taxon>
        <taxon>Taxus</taxon>
    </lineage>
</organism>
<protein>
    <submittedName>
        <fullName evidence="1">Uncharacterized protein</fullName>
    </submittedName>
</protein>
<feature type="non-terminal residue" evidence="1">
    <location>
        <position position="1"/>
    </location>
</feature>
<comment type="caution">
    <text evidence="1">The sequence shown here is derived from an EMBL/GenBank/DDBJ whole genome shotgun (WGS) entry which is preliminary data.</text>
</comment>
<accession>A0AA38G9H1</accession>
<gene>
    <name evidence="1" type="ORF">KI387_021113</name>
</gene>
<dbReference type="AlphaFoldDB" id="A0AA38G9H1"/>
<dbReference type="EMBL" id="JAHRHJ020000004">
    <property type="protein sequence ID" value="KAH9319344.1"/>
    <property type="molecule type" value="Genomic_DNA"/>
</dbReference>